<dbReference type="InterPro" id="IPR050846">
    <property type="entry name" value="TLCD"/>
</dbReference>
<gene>
    <name evidence="8" type="ORF">B4U80_07417</name>
</gene>
<dbReference type="PROSITE" id="PS50922">
    <property type="entry name" value="TLC"/>
    <property type="match status" value="1"/>
</dbReference>
<reference evidence="8 9" key="1">
    <citation type="journal article" date="2018" name="Gigascience">
        <title>Genomes of trombidid mites reveal novel predicted allergens and laterally-transferred genes associated with secondary metabolism.</title>
        <authorList>
            <person name="Dong X."/>
            <person name="Chaisiri K."/>
            <person name="Xia D."/>
            <person name="Armstrong S.D."/>
            <person name="Fang Y."/>
            <person name="Donnelly M.J."/>
            <person name="Kadowaki T."/>
            <person name="McGarry J.W."/>
            <person name="Darby A.C."/>
            <person name="Makepeace B.L."/>
        </authorList>
    </citation>
    <scope>NUCLEOTIDE SEQUENCE [LARGE SCALE GENOMIC DNA]</scope>
    <source>
        <strain evidence="8">UoL-UT</strain>
    </source>
</reference>
<evidence type="ECO:0000256" key="4">
    <source>
        <dbReference type="ARBA" id="ARBA00023136"/>
    </source>
</evidence>
<dbReference type="GO" id="GO:0007009">
    <property type="term" value="P:plasma membrane organization"/>
    <property type="evidence" value="ECO:0007669"/>
    <property type="project" value="TreeGrafter"/>
</dbReference>
<dbReference type="EMBL" id="NCKV01000859">
    <property type="protein sequence ID" value="RWS29557.1"/>
    <property type="molecule type" value="Genomic_DNA"/>
</dbReference>
<dbReference type="PANTHER" id="PTHR13439:SF4">
    <property type="entry name" value="TLC DOMAIN-CONTAINING PROTEIN"/>
    <property type="match status" value="1"/>
</dbReference>
<dbReference type="GO" id="GO:0097035">
    <property type="term" value="P:regulation of membrane lipid distribution"/>
    <property type="evidence" value="ECO:0007669"/>
    <property type="project" value="TreeGrafter"/>
</dbReference>
<name>A0A443SPW2_9ACAR</name>
<accession>A0A443SPW2</accession>
<evidence type="ECO:0000259" key="7">
    <source>
        <dbReference type="PROSITE" id="PS50922"/>
    </source>
</evidence>
<dbReference type="PANTHER" id="PTHR13439">
    <property type="entry name" value="CT120 PROTEIN"/>
    <property type="match status" value="1"/>
</dbReference>
<keyword evidence="3 6" id="KW-1133">Transmembrane helix</keyword>
<dbReference type="InterPro" id="IPR006634">
    <property type="entry name" value="TLC-dom"/>
</dbReference>
<comment type="caution">
    <text evidence="8">The sequence shown here is derived from an EMBL/GenBank/DDBJ whole genome shotgun (WGS) entry which is preliminary data.</text>
</comment>
<dbReference type="VEuPathDB" id="VectorBase:LDEU002483"/>
<evidence type="ECO:0000256" key="1">
    <source>
        <dbReference type="ARBA" id="ARBA00004141"/>
    </source>
</evidence>
<dbReference type="STRING" id="299467.A0A443SPW2"/>
<dbReference type="OrthoDB" id="10266980at2759"/>
<evidence type="ECO:0000313" key="8">
    <source>
        <dbReference type="EMBL" id="RWS29557.1"/>
    </source>
</evidence>
<evidence type="ECO:0000256" key="3">
    <source>
        <dbReference type="ARBA" id="ARBA00022989"/>
    </source>
</evidence>
<feature type="transmembrane region" description="Helical" evidence="6">
    <location>
        <begin position="69"/>
        <end position="87"/>
    </location>
</feature>
<keyword evidence="4 5" id="KW-0472">Membrane</keyword>
<evidence type="ECO:0000256" key="2">
    <source>
        <dbReference type="ARBA" id="ARBA00022692"/>
    </source>
</evidence>
<comment type="subcellular location">
    <subcellularLocation>
        <location evidence="1">Membrane</location>
        <topology evidence="1">Multi-pass membrane protein</topology>
    </subcellularLocation>
</comment>
<dbReference type="GO" id="GO:0071709">
    <property type="term" value="P:membrane assembly"/>
    <property type="evidence" value="ECO:0007669"/>
    <property type="project" value="TreeGrafter"/>
</dbReference>
<keyword evidence="9" id="KW-1185">Reference proteome</keyword>
<protein>
    <submittedName>
        <fullName evidence="8">TLC domain-containing protein 2-like protein</fullName>
    </submittedName>
</protein>
<dbReference type="Pfam" id="PF03798">
    <property type="entry name" value="TRAM_LAG1_CLN8"/>
    <property type="match status" value="1"/>
</dbReference>
<feature type="non-terminal residue" evidence="8">
    <location>
        <position position="1"/>
    </location>
</feature>
<evidence type="ECO:0000256" key="5">
    <source>
        <dbReference type="PROSITE-ProRule" id="PRU00205"/>
    </source>
</evidence>
<keyword evidence="2 5" id="KW-0812">Transmembrane</keyword>
<dbReference type="AlphaFoldDB" id="A0A443SPW2"/>
<feature type="transmembrane region" description="Helical" evidence="6">
    <location>
        <begin position="38"/>
        <end position="57"/>
    </location>
</feature>
<proteinExistence type="predicted"/>
<evidence type="ECO:0000256" key="6">
    <source>
        <dbReference type="SAM" id="Phobius"/>
    </source>
</evidence>
<feature type="domain" description="TLC" evidence="7">
    <location>
        <begin position="29"/>
        <end position="168"/>
    </location>
</feature>
<dbReference type="Proteomes" id="UP000288716">
    <property type="component" value="Unassembled WGS sequence"/>
</dbReference>
<evidence type="ECO:0000313" key="9">
    <source>
        <dbReference type="Proteomes" id="UP000288716"/>
    </source>
</evidence>
<sequence length="168" mass="19930">GYKDNRPLFDKKQRLSLLEVEKLFNFICPFDNYWNRRYLLVSYIFVTLFSANVSSFYEEPQLKDDMLTAFTKSAYLLVCFSEGYFIYDMLEMMKFGCKGSYEIIAHHIMIVSCFTITVFQHKYLGYCCTALTIELHNIFLHFRQLLNIANVPRDSTLYRLNRIVNIGK</sequence>
<organism evidence="8 9">
    <name type="scientific">Leptotrombidium deliense</name>
    <dbReference type="NCBI Taxonomy" id="299467"/>
    <lineage>
        <taxon>Eukaryota</taxon>
        <taxon>Metazoa</taxon>
        <taxon>Ecdysozoa</taxon>
        <taxon>Arthropoda</taxon>
        <taxon>Chelicerata</taxon>
        <taxon>Arachnida</taxon>
        <taxon>Acari</taxon>
        <taxon>Acariformes</taxon>
        <taxon>Trombidiformes</taxon>
        <taxon>Prostigmata</taxon>
        <taxon>Anystina</taxon>
        <taxon>Parasitengona</taxon>
        <taxon>Trombiculoidea</taxon>
        <taxon>Trombiculidae</taxon>
        <taxon>Leptotrombidium</taxon>
    </lineage>
</organism>
<dbReference type="GO" id="GO:0005886">
    <property type="term" value="C:plasma membrane"/>
    <property type="evidence" value="ECO:0007669"/>
    <property type="project" value="TreeGrafter"/>
</dbReference>
<dbReference type="GO" id="GO:0055091">
    <property type="term" value="P:phospholipid homeostasis"/>
    <property type="evidence" value="ECO:0007669"/>
    <property type="project" value="TreeGrafter"/>
</dbReference>